<keyword evidence="2" id="KW-0167">Capsid protein</keyword>
<sequence length="85" mass="10332">MQAERKQLFDYINRISFSIDDLLLYLDTHPEDTEALAYMNELIPCREKALKEYQEKYMPLLIDGTDSENCWKWSTTPWPWERGYY</sequence>
<feature type="domain" description="Protein CotJB" evidence="1">
    <location>
        <begin position="7"/>
        <end position="81"/>
    </location>
</feature>
<dbReference type="EMBL" id="DXCH01000303">
    <property type="protein sequence ID" value="HIZ08523.1"/>
    <property type="molecule type" value="Genomic_DNA"/>
</dbReference>
<comment type="caution">
    <text evidence="2">The sequence shown here is derived from an EMBL/GenBank/DDBJ whole genome shotgun (WGS) entry which is preliminary data.</text>
</comment>
<dbReference type="PIRSF" id="PIRSF010606">
    <property type="entry name" value="Spore_coat_CotJB"/>
    <property type="match status" value="1"/>
</dbReference>
<dbReference type="InterPro" id="IPR016571">
    <property type="entry name" value="Spore_coat_assembly_CotJB"/>
</dbReference>
<name>A0A9D2D4S3_9FIRM</name>
<evidence type="ECO:0000259" key="1">
    <source>
        <dbReference type="Pfam" id="PF12652"/>
    </source>
</evidence>
<dbReference type="InterPro" id="IPR024207">
    <property type="entry name" value="CotJB_dom"/>
</dbReference>
<evidence type="ECO:0000313" key="2">
    <source>
        <dbReference type="EMBL" id="HIZ08523.1"/>
    </source>
</evidence>
<dbReference type="Pfam" id="PF12652">
    <property type="entry name" value="CotJB"/>
    <property type="match status" value="1"/>
</dbReference>
<organism evidence="2 3">
    <name type="scientific">Candidatus Eubacterium avistercoris</name>
    <dbReference type="NCBI Taxonomy" id="2838567"/>
    <lineage>
        <taxon>Bacteria</taxon>
        <taxon>Bacillati</taxon>
        <taxon>Bacillota</taxon>
        <taxon>Clostridia</taxon>
        <taxon>Eubacteriales</taxon>
        <taxon>Eubacteriaceae</taxon>
        <taxon>Eubacterium</taxon>
    </lineage>
</organism>
<evidence type="ECO:0000313" key="3">
    <source>
        <dbReference type="Proteomes" id="UP000824024"/>
    </source>
</evidence>
<accession>A0A9D2D4S3</accession>
<reference evidence="2" key="2">
    <citation type="submission" date="2021-04" db="EMBL/GenBank/DDBJ databases">
        <authorList>
            <person name="Gilroy R."/>
        </authorList>
    </citation>
    <scope>NUCLEOTIDE SEQUENCE</scope>
    <source>
        <strain evidence="2">CHK192-9172</strain>
    </source>
</reference>
<keyword evidence="2" id="KW-0946">Virion</keyword>
<dbReference type="AlphaFoldDB" id="A0A9D2D4S3"/>
<proteinExistence type="predicted"/>
<gene>
    <name evidence="2" type="ORF">IAA08_11395</name>
</gene>
<reference evidence="2" key="1">
    <citation type="journal article" date="2021" name="PeerJ">
        <title>Extensive microbial diversity within the chicken gut microbiome revealed by metagenomics and culture.</title>
        <authorList>
            <person name="Gilroy R."/>
            <person name="Ravi A."/>
            <person name="Getino M."/>
            <person name="Pursley I."/>
            <person name="Horton D.L."/>
            <person name="Alikhan N.F."/>
            <person name="Baker D."/>
            <person name="Gharbi K."/>
            <person name="Hall N."/>
            <person name="Watson M."/>
            <person name="Adriaenssens E.M."/>
            <person name="Foster-Nyarko E."/>
            <person name="Jarju S."/>
            <person name="Secka A."/>
            <person name="Antonio M."/>
            <person name="Oren A."/>
            <person name="Chaudhuri R.R."/>
            <person name="La Ragione R."/>
            <person name="Hildebrand F."/>
            <person name="Pallen M.J."/>
        </authorList>
    </citation>
    <scope>NUCLEOTIDE SEQUENCE</scope>
    <source>
        <strain evidence="2">CHK192-9172</strain>
    </source>
</reference>
<dbReference type="Proteomes" id="UP000824024">
    <property type="component" value="Unassembled WGS sequence"/>
</dbReference>
<protein>
    <submittedName>
        <fullName evidence="2">Spore coat protein CotJB</fullName>
    </submittedName>
</protein>